<protein>
    <recommendedName>
        <fullName evidence="3">Nickel pincer cofactor biosynthesis protein LarC</fullName>
    </recommendedName>
</protein>
<evidence type="ECO:0000313" key="2">
    <source>
        <dbReference type="EMBL" id="KKL44874.1"/>
    </source>
</evidence>
<dbReference type="PANTHER" id="PTHR36566">
    <property type="entry name" value="NICKEL INSERTION PROTEIN-RELATED"/>
    <property type="match status" value="1"/>
</dbReference>
<proteinExistence type="predicted"/>
<evidence type="ECO:0008006" key="3">
    <source>
        <dbReference type="Google" id="ProtNLM"/>
    </source>
</evidence>
<gene>
    <name evidence="2" type="ORF">LCGC14_2361330</name>
</gene>
<dbReference type="AlphaFoldDB" id="A0A0F9C6S3"/>
<evidence type="ECO:0000256" key="1">
    <source>
        <dbReference type="ARBA" id="ARBA00022596"/>
    </source>
</evidence>
<dbReference type="EMBL" id="LAZR01034595">
    <property type="protein sequence ID" value="KKL44874.1"/>
    <property type="molecule type" value="Genomic_DNA"/>
</dbReference>
<reference evidence="2" key="1">
    <citation type="journal article" date="2015" name="Nature">
        <title>Complex archaea that bridge the gap between prokaryotes and eukaryotes.</title>
        <authorList>
            <person name="Spang A."/>
            <person name="Saw J.H."/>
            <person name="Jorgensen S.L."/>
            <person name="Zaremba-Niedzwiedzka K."/>
            <person name="Martijn J."/>
            <person name="Lind A.E."/>
            <person name="van Eijk R."/>
            <person name="Schleper C."/>
            <person name="Guy L."/>
            <person name="Ettema T.J."/>
        </authorList>
    </citation>
    <scope>NUCLEOTIDE SEQUENCE</scope>
</reference>
<dbReference type="NCBIfam" id="TIGR00299">
    <property type="entry name" value="nickel pincer cofactor biosynthesis protein LarC"/>
    <property type="match status" value="1"/>
</dbReference>
<accession>A0A0F9C6S3</accession>
<dbReference type="InterPro" id="IPR002822">
    <property type="entry name" value="Ni_insertion"/>
</dbReference>
<dbReference type="Gene3D" id="3.10.20.300">
    <property type="entry name" value="mk0293 like domain"/>
    <property type="match status" value="1"/>
</dbReference>
<dbReference type="PANTHER" id="PTHR36566:SF1">
    <property type="entry name" value="PYRIDINIUM-3,5-BISTHIOCARBOXYLIC ACID MONONUCLEOTIDE NICKEL INSERTION PROTEIN"/>
    <property type="match status" value="1"/>
</dbReference>
<name>A0A0F9C6S3_9ZZZZ</name>
<organism evidence="2">
    <name type="scientific">marine sediment metagenome</name>
    <dbReference type="NCBI Taxonomy" id="412755"/>
    <lineage>
        <taxon>unclassified sequences</taxon>
        <taxon>metagenomes</taxon>
        <taxon>ecological metagenomes</taxon>
    </lineage>
</organism>
<dbReference type="Gene3D" id="3.30.70.1380">
    <property type="entry name" value="Transcriptional regulatory protein pf0864 domain like"/>
    <property type="match status" value="1"/>
</dbReference>
<keyword evidence="1" id="KW-0533">Nickel</keyword>
<sequence>MRIIYFDLINSGISGDMLLASLLDLVPASNEIIEKLLELKEYLPGISQLNIELKKRLYSGIQINQLKINIKENKNHRSAKQLKDSLHKFLTEKNFSKPAKNFANKVLASLIQAEAEVHGELAKNIHLHELSSVDTLIDILGVTAVLDAVNGFDENFKVYCSKIPLGGGKIKTAHGLLSVPAPATLKILEKSNLITFGGPIESELVTPTGAALLTNLNPKFLEFLPEMTIRKTIFSTGQKEFKNFPNILRLFSGEGNFSINSDYSSHPLQNIVEKVSILETDVDDISGEIIGNFISELKKDKILDVQVIPGLSKKNRPSHTIRILCHPRYKFEIIERIIHELGTLGVRYHTINRVCILRTFENQTVEINEKKYDINLKISYVDSVNGKEIVNIKPEYDDIKKISIDSGIPVRKVQLIIQSHIKYNDFRNFNDD</sequence>
<comment type="caution">
    <text evidence="2">The sequence shown here is derived from an EMBL/GenBank/DDBJ whole genome shotgun (WGS) entry which is preliminary data.</text>
</comment>
<dbReference type="Pfam" id="PF01969">
    <property type="entry name" value="Ni_insertion"/>
    <property type="match status" value="1"/>
</dbReference>